<dbReference type="SUPFAM" id="SSF54001">
    <property type="entry name" value="Cysteine proteinases"/>
    <property type="match status" value="1"/>
</dbReference>
<dbReference type="AlphaFoldDB" id="A0A3N0GMX3"/>
<dbReference type="PROSITE" id="PS50911">
    <property type="entry name" value="CHAP"/>
    <property type="match status" value="1"/>
</dbReference>
<gene>
    <name evidence="2" type="ORF">EFL26_12290</name>
</gene>
<evidence type="ECO:0000259" key="1">
    <source>
        <dbReference type="PROSITE" id="PS50911"/>
    </source>
</evidence>
<evidence type="ECO:0000313" key="2">
    <source>
        <dbReference type="EMBL" id="RNM13749.1"/>
    </source>
</evidence>
<comment type="caution">
    <text evidence="2">The sequence shown here is derived from an EMBL/GenBank/DDBJ whole genome shotgun (WGS) entry which is preliminary data.</text>
</comment>
<dbReference type="Gene3D" id="3.90.1720.10">
    <property type="entry name" value="endopeptidase domain like (from Nostoc punctiforme)"/>
    <property type="match status" value="1"/>
</dbReference>
<dbReference type="Pfam" id="PF05257">
    <property type="entry name" value="CHAP"/>
    <property type="match status" value="1"/>
</dbReference>
<dbReference type="RefSeq" id="WP_123223156.1">
    <property type="nucleotide sequence ID" value="NZ_RJSF01000040.1"/>
</dbReference>
<dbReference type="InterPro" id="IPR007921">
    <property type="entry name" value="CHAP_dom"/>
</dbReference>
<dbReference type="InterPro" id="IPR038765">
    <property type="entry name" value="Papain-like_cys_pep_sf"/>
</dbReference>
<dbReference type="Gene3D" id="2.60.40.2700">
    <property type="match status" value="3"/>
</dbReference>
<dbReference type="Proteomes" id="UP000279994">
    <property type="component" value="Unassembled WGS sequence"/>
</dbReference>
<dbReference type="OrthoDB" id="614750at2"/>
<evidence type="ECO:0000313" key="3">
    <source>
        <dbReference type="Proteomes" id="UP000279994"/>
    </source>
</evidence>
<organism evidence="2 3">
    <name type="scientific">Nocardioides pocheonensis</name>
    <dbReference type="NCBI Taxonomy" id="661485"/>
    <lineage>
        <taxon>Bacteria</taxon>
        <taxon>Bacillati</taxon>
        <taxon>Actinomycetota</taxon>
        <taxon>Actinomycetes</taxon>
        <taxon>Propionibacteriales</taxon>
        <taxon>Nocardioidaceae</taxon>
        <taxon>Nocardioides</taxon>
    </lineage>
</organism>
<name>A0A3N0GMX3_9ACTN</name>
<accession>A0A3N0GMX3</accession>
<reference evidence="2 3" key="1">
    <citation type="submission" date="2018-11" db="EMBL/GenBank/DDBJ databases">
        <authorList>
            <person name="Li F."/>
        </authorList>
    </citation>
    <scope>NUCLEOTIDE SEQUENCE [LARGE SCALE GENOMIC DNA]</scope>
    <source>
        <strain evidence="2 3">Gsoil 818</strain>
    </source>
</reference>
<protein>
    <submittedName>
        <fullName evidence="2">CHAP domain-containing protein</fullName>
    </submittedName>
</protein>
<feature type="domain" description="Peptidase C51" evidence="1">
    <location>
        <begin position="45"/>
        <end position="164"/>
    </location>
</feature>
<proteinExistence type="predicted"/>
<dbReference type="EMBL" id="RJSF01000040">
    <property type="protein sequence ID" value="RNM13749.1"/>
    <property type="molecule type" value="Genomic_DNA"/>
</dbReference>
<sequence>MIVRRLPLSAFVVALAAALASVLVGVPRVDASSTLLCQKFSPCARAGYPNYGYNANYTKMWWRMYAGHNCTNYVAYRMVSRGMSATRPWSGSGDARNWGVVFGTVTNQTPMVGSVAWWSTNHVAYVEQIIDANTIVISEDHYGGTFDWRKIVRAGGGWPTGFIHLNDEAMGATAPPTIVGTPKVDTPISVTSGTWNHPGASYGYQWYANGVAVPGATGTTYTPGAGQVSAVLSVQVTAAKPGYVTGASSSAQTAPTAPGTMAVASAPTISGVPKVGGVLTVSGGAFTPAATSSAIQWFADGAPIPGATGTTLSLGPDQLDHRIAAVVTGKRAGYTDGVTGSAPTDPVGPENLSMGQEPALAGDPHVGQALTVTPGVVGPAGVTTAYRWMRNGVKIKGAHDARYVPTADDLGTRLSLKIRYSKPGYNSVVRTLALPGTVRAFARLYVTSRQHRAVTIRVEAAGLATVNGEVTLVNAHGVRRTQALSHGTVTFSPQWLFSGRRTVTVTYQGSAKVDGRTVTKTLRIH</sequence>
<keyword evidence="3" id="KW-1185">Reference proteome</keyword>